<keyword evidence="3" id="KW-1185">Reference proteome</keyword>
<protein>
    <submittedName>
        <fullName evidence="2">Alkylhydroperoxidase</fullName>
    </submittedName>
</protein>
<dbReference type="InterPro" id="IPR003779">
    <property type="entry name" value="CMD-like"/>
</dbReference>
<dbReference type="InterPro" id="IPR004675">
    <property type="entry name" value="AhpD_core"/>
</dbReference>
<dbReference type="SUPFAM" id="SSF69118">
    <property type="entry name" value="AhpD-like"/>
    <property type="match status" value="1"/>
</dbReference>
<comment type="caution">
    <text evidence="2">The sequence shown here is derived from an EMBL/GenBank/DDBJ whole genome shotgun (WGS) entry which is preliminary data.</text>
</comment>
<gene>
    <name evidence="2" type="ORF">DLM46_10755</name>
</gene>
<dbReference type="PANTHER" id="PTHR35446">
    <property type="entry name" value="SI:CH211-175M2.5"/>
    <property type="match status" value="1"/>
</dbReference>
<dbReference type="RefSeq" id="WP_115100753.1">
    <property type="nucleotide sequence ID" value="NZ_QHKS01000006.1"/>
</dbReference>
<evidence type="ECO:0000259" key="1">
    <source>
        <dbReference type="Pfam" id="PF02627"/>
    </source>
</evidence>
<evidence type="ECO:0000313" key="2">
    <source>
        <dbReference type="EMBL" id="RDK02726.1"/>
    </source>
</evidence>
<keyword evidence="2" id="KW-0560">Oxidoreductase</keyword>
<dbReference type="Pfam" id="PF02627">
    <property type="entry name" value="CMD"/>
    <property type="match status" value="1"/>
</dbReference>
<dbReference type="InterPro" id="IPR029032">
    <property type="entry name" value="AhpD-like"/>
</dbReference>
<dbReference type="GO" id="GO:0051920">
    <property type="term" value="F:peroxiredoxin activity"/>
    <property type="evidence" value="ECO:0007669"/>
    <property type="project" value="InterPro"/>
</dbReference>
<name>A0A370NAU4_9BURK</name>
<proteinExistence type="predicted"/>
<feature type="domain" description="Carboxymuconolactone decarboxylase-like" evidence="1">
    <location>
        <begin position="51"/>
        <end position="107"/>
    </location>
</feature>
<dbReference type="AlphaFoldDB" id="A0A370NAU4"/>
<sequence>MTIIHVPTRDEVSPANQAIFDKLKSSLGTVPNLYATLAHSEHALGSYLAFQNAKSSISGKAREIVNLVVSQVNGCEYCLAAHTVIGKMTGFTDEQILEIRSGKASFDAKFDALARLVKNIAVNRGHADQALVDVFFAAGWTKANLVDAIVGIGDKTVTNYLHATTRVPVDFPAAPQLPA</sequence>
<keyword evidence="2" id="KW-0575">Peroxidase</keyword>
<reference evidence="3" key="1">
    <citation type="submission" date="2018-05" db="EMBL/GenBank/DDBJ databases">
        <authorList>
            <person name="Feng T."/>
        </authorList>
    </citation>
    <scope>NUCLEOTIDE SEQUENCE [LARGE SCALE GENOMIC DNA]</scope>
    <source>
        <strain evidence="3">S27</strain>
    </source>
</reference>
<organism evidence="2 3">
    <name type="scientific">Paraburkholderia lacunae</name>
    <dbReference type="NCBI Taxonomy" id="2211104"/>
    <lineage>
        <taxon>Bacteria</taxon>
        <taxon>Pseudomonadati</taxon>
        <taxon>Pseudomonadota</taxon>
        <taxon>Betaproteobacteria</taxon>
        <taxon>Burkholderiales</taxon>
        <taxon>Burkholderiaceae</taxon>
        <taxon>Paraburkholderia</taxon>
    </lineage>
</organism>
<dbReference type="NCBIfam" id="TIGR00778">
    <property type="entry name" value="ahpD_dom"/>
    <property type="match status" value="1"/>
</dbReference>
<evidence type="ECO:0000313" key="3">
    <source>
        <dbReference type="Proteomes" id="UP000254875"/>
    </source>
</evidence>
<dbReference type="Gene3D" id="1.20.1290.10">
    <property type="entry name" value="AhpD-like"/>
    <property type="match status" value="1"/>
</dbReference>
<dbReference type="OrthoDB" id="3667834at2"/>
<dbReference type="Proteomes" id="UP000254875">
    <property type="component" value="Unassembled WGS sequence"/>
</dbReference>
<accession>A0A370NAU4</accession>
<dbReference type="PANTHER" id="PTHR35446:SF3">
    <property type="entry name" value="CMD DOMAIN-CONTAINING PROTEIN"/>
    <property type="match status" value="1"/>
</dbReference>
<dbReference type="EMBL" id="QHKS01000006">
    <property type="protein sequence ID" value="RDK02726.1"/>
    <property type="molecule type" value="Genomic_DNA"/>
</dbReference>